<dbReference type="AlphaFoldDB" id="A0A401IGD9"/>
<dbReference type="InterPro" id="IPR000073">
    <property type="entry name" value="AB_hydrolase_1"/>
</dbReference>
<comment type="caution">
    <text evidence="2">The sequence shown here is derived from an EMBL/GenBank/DDBJ whole genome shotgun (WGS) entry which is preliminary data.</text>
</comment>
<dbReference type="Proteomes" id="UP000287247">
    <property type="component" value="Unassembled WGS sequence"/>
</dbReference>
<dbReference type="EMBL" id="BDQK01000006">
    <property type="protein sequence ID" value="GBF80284.1"/>
    <property type="molecule type" value="Genomic_DNA"/>
</dbReference>
<name>A0A401IGD9_APHSA</name>
<protein>
    <submittedName>
        <fullName evidence="2">Alpha/beta hydrolase</fullName>
    </submittedName>
</protein>
<proteinExistence type="predicted"/>
<evidence type="ECO:0000313" key="3">
    <source>
        <dbReference type="Proteomes" id="UP000287247"/>
    </source>
</evidence>
<dbReference type="Gene3D" id="3.40.50.1820">
    <property type="entry name" value="alpha/beta hydrolase"/>
    <property type="match status" value="1"/>
</dbReference>
<sequence length="303" mass="34443">MVSNNTPWEKRIGKQRLWVWRGWPIRYSYLWVSGQKQECTKTPLILLHGFGAAIEHWRHNIPILAQEYPIYALDLLGFGGSKKAATDYSMYLWAEQVHDFWLTFIGQPVVLVGNSIGALLCVTVAERYPEMVAGMVMISLPDVSLRQKTIPSWLRPIVNTIEGLFSPPLLLKGLFNIIRRPQIIRPWIKLAYYDASAITDELVHIITIPPQDQGAARTFCLLFEAVKGTDYGPSIQAVLPKLTMPMLLVWGLQDRFIPPSLGPIFAQLNPNIILVELDHAGHCLHDECPDQFNPILLDWLKKL</sequence>
<reference evidence="3" key="1">
    <citation type="submission" date="2017-05" db="EMBL/GenBank/DDBJ databases">
        <title>Physiological properties and genetic analysis related to exopolysaccharide production of fresh-water unicellular cyanobacterium Aphanothece sacrum, Suizenji Nori, that has been cultured as a food source in Japan.</title>
        <authorList>
            <person name="Kanesaki Y."/>
            <person name="Yoshikawa S."/>
            <person name="Ohki K."/>
        </authorList>
    </citation>
    <scope>NUCLEOTIDE SEQUENCE [LARGE SCALE GENOMIC DNA]</scope>
    <source>
        <strain evidence="3">FPU1</strain>
    </source>
</reference>
<feature type="domain" description="AB hydrolase-1" evidence="1">
    <location>
        <begin position="44"/>
        <end position="293"/>
    </location>
</feature>
<dbReference type="InterPro" id="IPR029058">
    <property type="entry name" value="AB_hydrolase_fold"/>
</dbReference>
<dbReference type="InterPro" id="IPR000639">
    <property type="entry name" value="Epox_hydrolase-like"/>
</dbReference>
<dbReference type="PRINTS" id="PR00111">
    <property type="entry name" value="ABHYDROLASE"/>
</dbReference>
<evidence type="ECO:0000259" key="1">
    <source>
        <dbReference type="Pfam" id="PF12697"/>
    </source>
</evidence>
<keyword evidence="2" id="KW-0378">Hydrolase</keyword>
<dbReference type="GO" id="GO:0016787">
    <property type="term" value="F:hydrolase activity"/>
    <property type="evidence" value="ECO:0007669"/>
    <property type="project" value="UniProtKB-KW"/>
</dbReference>
<dbReference type="Pfam" id="PF12697">
    <property type="entry name" value="Abhydrolase_6"/>
    <property type="match status" value="1"/>
</dbReference>
<dbReference type="PANTHER" id="PTHR46438">
    <property type="entry name" value="ALPHA/BETA-HYDROLASES SUPERFAMILY PROTEIN"/>
    <property type="match status" value="1"/>
</dbReference>
<dbReference type="PANTHER" id="PTHR46438:SF2">
    <property type="entry name" value="ALPHA_BETA-HYDROLASES SUPERFAMILY PROTEIN"/>
    <property type="match status" value="1"/>
</dbReference>
<organism evidence="2 3">
    <name type="scientific">Aphanothece sacrum FPU1</name>
    <dbReference type="NCBI Taxonomy" id="1920663"/>
    <lineage>
        <taxon>Bacteria</taxon>
        <taxon>Bacillati</taxon>
        <taxon>Cyanobacteriota</taxon>
        <taxon>Cyanophyceae</taxon>
        <taxon>Oscillatoriophycideae</taxon>
        <taxon>Chroococcales</taxon>
        <taxon>Aphanothecaceae</taxon>
        <taxon>Aphanothece</taxon>
    </lineage>
</organism>
<accession>A0A401IGD9</accession>
<dbReference type="SUPFAM" id="SSF53474">
    <property type="entry name" value="alpha/beta-Hydrolases"/>
    <property type="match status" value="1"/>
</dbReference>
<keyword evidence="3" id="KW-1185">Reference proteome</keyword>
<dbReference type="PRINTS" id="PR00412">
    <property type="entry name" value="EPOXHYDRLASE"/>
</dbReference>
<gene>
    <name evidence="2" type="ORF">AsFPU1_1685</name>
</gene>
<evidence type="ECO:0000313" key="2">
    <source>
        <dbReference type="EMBL" id="GBF80284.1"/>
    </source>
</evidence>